<dbReference type="Pfam" id="PF03006">
    <property type="entry name" value="HlyIII"/>
    <property type="match status" value="1"/>
</dbReference>
<keyword evidence="2 6" id="KW-0812">Transmembrane</keyword>
<keyword evidence="10" id="KW-1185">Reference proteome</keyword>
<dbReference type="PATRIC" id="fig|1657.3.peg.140"/>
<reference evidence="10" key="1">
    <citation type="submission" date="2016-10" db="EMBL/GenBank/DDBJ databases">
        <authorList>
            <person name="Varghese N."/>
        </authorList>
    </citation>
    <scope>NUCLEOTIDE SEQUENCE [LARGE SCALE GENOMIC DNA]</scope>
    <source>
        <strain evidence="10">DSM 20639</strain>
    </source>
</reference>
<proteinExistence type="predicted"/>
<dbReference type="AlphaFoldDB" id="A0A0K9EUP8"/>
<evidence type="ECO:0000256" key="4">
    <source>
        <dbReference type="ARBA" id="ARBA00023136"/>
    </source>
</evidence>
<organism evidence="9 11">
    <name type="scientific">Actinobaculum suis</name>
    <dbReference type="NCBI Taxonomy" id="1657"/>
    <lineage>
        <taxon>Bacteria</taxon>
        <taxon>Bacillati</taxon>
        <taxon>Actinomycetota</taxon>
        <taxon>Actinomycetes</taxon>
        <taxon>Actinomycetales</taxon>
        <taxon>Actinomycetaceae</taxon>
        <taxon>Actinobaculum</taxon>
    </lineage>
</organism>
<feature type="transmembrane region" description="Helical" evidence="6">
    <location>
        <begin position="213"/>
        <end position="233"/>
    </location>
</feature>
<dbReference type="Proteomes" id="UP000269974">
    <property type="component" value="Unassembled WGS sequence"/>
</dbReference>
<feature type="binding site" evidence="5">
    <location>
        <position position="215"/>
    </location>
    <ligand>
        <name>Zn(2+)</name>
        <dbReference type="ChEBI" id="CHEBI:29105"/>
    </ligand>
</feature>
<evidence type="ECO:0000256" key="2">
    <source>
        <dbReference type="ARBA" id="ARBA00022692"/>
    </source>
</evidence>
<feature type="transmembrane region" description="Helical" evidence="6">
    <location>
        <begin position="101"/>
        <end position="118"/>
    </location>
</feature>
<evidence type="ECO:0000313" key="7">
    <source>
        <dbReference type="EMBL" id="MDY5153584.1"/>
    </source>
</evidence>
<feature type="transmembrane region" description="Helical" evidence="6">
    <location>
        <begin position="150"/>
        <end position="167"/>
    </location>
</feature>
<dbReference type="PANTHER" id="PTHR20855">
    <property type="entry name" value="ADIPOR/PROGESTIN RECEPTOR-RELATED"/>
    <property type="match status" value="1"/>
</dbReference>
<gene>
    <name evidence="9" type="primary">yqfA</name>
    <name evidence="9" type="ORF">NCTC10327_00549</name>
    <name evidence="7" type="ORF">R6G71_05915</name>
    <name evidence="8" type="ORF">SAMN05421878_104107</name>
</gene>
<evidence type="ECO:0000313" key="9">
    <source>
        <dbReference type="EMBL" id="VDG75864.1"/>
    </source>
</evidence>
<dbReference type="Proteomes" id="UP000182744">
    <property type="component" value="Unassembled WGS sequence"/>
</dbReference>
<keyword evidence="4 6" id="KW-0472">Membrane</keyword>
<evidence type="ECO:0000256" key="6">
    <source>
        <dbReference type="SAM" id="Phobius"/>
    </source>
</evidence>
<feature type="binding site" evidence="5">
    <location>
        <position position="211"/>
    </location>
    <ligand>
        <name>Zn(2+)</name>
        <dbReference type="ChEBI" id="CHEBI:29105"/>
    </ligand>
</feature>
<evidence type="ECO:0000256" key="1">
    <source>
        <dbReference type="ARBA" id="ARBA00004141"/>
    </source>
</evidence>
<keyword evidence="5" id="KW-0862">Zinc</keyword>
<comment type="subcellular location">
    <subcellularLocation>
        <location evidence="1">Membrane</location>
        <topology evidence="1">Multi-pass membrane protein</topology>
    </subcellularLocation>
</comment>
<evidence type="ECO:0000313" key="10">
    <source>
        <dbReference type="Proteomes" id="UP000182744"/>
    </source>
</evidence>
<evidence type="ECO:0000313" key="11">
    <source>
        <dbReference type="Proteomes" id="UP000269974"/>
    </source>
</evidence>
<reference evidence="8" key="2">
    <citation type="submission" date="2016-10" db="EMBL/GenBank/DDBJ databases">
        <authorList>
            <person name="de Groot N.N."/>
        </authorList>
    </citation>
    <scope>NUCLEOTIDE SEQUENCE [LARGE SCALE GENOMIC DNA]</scope>
    <source>
        <strain evidence="8">DSM 20639</strain>
    </source>
</reference>
<dbReference type="GO" id="GO:0016020">
    <property type="term" value="C:membrane"/>
    <property type="evidence" value="ECO:0007669"/>
    <property type="project" value="UniProtKB-SubCell"/>
</dbReference>
<dbReference type="EMBL" id="FNAU01000004">
    <property type="protein sequence ID" value="SDE24567.1"/>
    <property type="molecule type" value="Genomic_DNA"/>
</dbReference>
<dbReference type="PANTHER" id="PTHR20855:SF3">
    <property type="entry name" value="LD03007P"/>
    <property type="match status" value="1"/>
</dbReference>
<evidence type="ECO:0000256" key="3">
    <source>
        <dbReference type="ARBA" id="ARBA00022989"/>
    </source>
</evidence>
<dbReference type="Proteomes" id="UP001273799">
    <property type="component" value="Unassembled WGS sequence"/>
</dbReference>
<feature type="binding site" evidence="5">
    <location>
        <position position="82"/>
    </location>
    <ligand>
        <name>Zn(2+)</name>
        <dbReference type="ChEBI" id="CHEBI:29105"/>
    </ligand>
</feature>
<dbReference type="RefSeq" id="WP_049618972.1">
    <property type="nucleotide sequence ID" value="NZ_FNAU01000004.1"/>
</dbReference>
<reference evidence="7" key="4">
    <citation type="submission" date="2023-10" db="EMBL/GenBank/DDBJ databases">
        <title>Whole Genome based description of the genera Actinobaculum and Actinotignum reveals a complex phylogenetic relationship within the species included in the genus Actinotignum.</title>
        <authorList>
            <person name="Jensen C.S."/>
            <person name="Dargis R."/>
            <person name="Kemp M."/>
            <person name="Christensen J.J."/>
        </authorList>
    </citation>
    <scope>NUCLEOTIDE SEQUENCE</scope>
    <source>
        <strain evidence="7">Actinobaculum_suis_CCUG19206T</strain>
    </source>
</reference>
<dbReference type="InterPro" id="IPR004254">
    <property type="entry name" value="AdipoR/HlyIII-related"/>
</dbReference>
<keyword evidence="3 6" id="KW-1133">Transmembrane helix</keyword>
<feature type="transmembrane region" description="Helical" evidence="6">
    <location>
        <begin position="34"/>
        <end position="55"/>
    </location>
</feature>
<dbReference type="EMBL" id="JAWNFU010000003">
    <property type="protein sequence ID" value="MDY5153584.1"/>
    <property type="molecule type" value="Genomic_DNA"/>
</dbReference>
<reference evidence="9 11" key="3">
    <citation type="submission" date="2018-11" db="EMBL/GenBank/DDBJ databases">
        <authorList>
            <consortium name="Pathogen Informatics"/>
        </authorList>
    </citation>
    <scope>NUCLEOTIDE SEQUENCE [LARGE SCALE GENOMIC DNA]</scope>
    <source>
        <strain evidence="9 11">NCTC10327</strain>
    </source>
</reference>
<name>A0A0K9EUP8_9ACTO</name>
<sequence length="234" mass="26220">MNTNTRPSQHTAPLTRYRERKKQLANLPKPKLRGWQHAIMAPAAIAVGIVQICLADGAGQKVACAIFMACAVILFGHSALYHLGNWSPRVHRVLRRMDHSNIFLLIAGTYTPLTIGLMSPAHARLCLTIVWAGAILGILISHFWPSAPRWVYVPLYIALGWVAVWFFPEMVRNGSTATIWLILLGGIAYTIGAMAYAFRWPNPCPRYWGFHEFFHLGTVIGYTLHTIAVFFVIL</sequence>
<feature type="transmembrane region" description="Helical" evidence="6">
    <location>
        <begin position="125"/>
        <end position="144"/>
    </location>
</feature>
<feature type="transmembrane region" description="Helical" evidence="6">
    <location>
        <begin position="62"/>
        <end position="81"/>
    </location>
</feature>
<feature type="transmembrane region" description="Helical" evidence="6">
    <location>
        <begin position="179"/>
        <end position="198"/>
    </location>
</feature>
<protein>
    <submittedName>
        <fullName evidence="7 9">Hemolysin III</fullName>
    </submittedName>
</protein>
<dbReference type="GO" id="GO:0046872">
    <property type="term" value="F:metal ion binding"/>
    <property type="evidence" value="ECO:0007669"/>
    <property type="project" value="UniProtKB-KW"/>
</dbReference>
<evidence type="ECO:0000313" key="8">
    <source>
        <dbReference type="EMBL" id="SDE24567.1"/>
    </source>
</evidence>
<dbReference type="EMBL" id="UYIO01000001">
    <property type="protein sequence ID" value="VDG75864.1"/>
    <property type="molecule type" value="Genomic_DNA"/>
</dbReference>
<keyword evidence="5" id="KW-0479">Metal-binding</keyword>
<accession>A0A0K9EUP8</accession>
<evidence type="ECO:0000256" key="5">
    <source>
        <dbReference type="PIRSR" id="PIRSR604254-1"/>
    </source>
</evidence>
<dbReference type="STRING" id="1657.ACU20_01625"/>